<accession>A0A160P530</accession>
<reference evidence="1 2" key="1">
    <citation type="journal article" date="2016" name="Genome Announc.">
        <title>Complete Genome Sequence of Thiostrepton-Producing Streptomyces laurentii ATCC 31255.</title>
        <authorList>
            <person name="Doi K."/>
            <person name="Fujino Y."/>
            <person name="Nagayoshi Y."/>
            <person name="Ohshima T."/>
            <person name="Ogata S."/>
        </authorList>
    </citation>
    <scope>NUCLEOTIDE SEQUENCE [LARGE SCALE GENOMIC DNA]</scope>
    <source>
        <strain evidence="1 2">ATCC 31255</strain>
    </source>
</reference>
<dbReference type="EMBL" id="AP017424">
    <property type="protein sequence ID" value="BAU86829.1"/>
    <property type="molecule type" value="Genomic_DNA"/>
</dbReference>
<protein>
    <submittedName>
        <fullName evidence="1">ABC-type transporter, periplasmic subunit</fullName>
    </submittedName>
</protein>
<dbReference type="AlphaFoldDB" id="A0A160P530"/>
<dbReference type="KEGG" id="slau:SLA_5960"/>
<organism evidence="1 2">
    <name type="scientific">Streptomyces laurentii</name>
    <dbReference type="NCBI Taxonomy" id="39478"/>
    <lineage>
        <taxon>Bacteria</taxon>
        <taxon>Bacillati</taxon>
        <taxon>Actinomycetota</taxon>
        <taxon>Actinomycetes</taxon>
        <taxon>Kitasatosporales</taxon>
        <taxon>Streptomycetaceae</taxon>
        <taxon>Streptomyces</taxon>
    </lineage>
</organism>
<proteinExistence type="predicted"/>
<sequence length="62" mass="6550">MKLEPIVVSRPIGRISVVTIEKMPSITETTASHPTRGDRVGNPGPPGVCVVGLVVEAMISIR</sequence>
<name>A0A160P530_STRLU</name>
<evidence type="ECO:0000313" key="2">
    <source>
        <dbReference type="Proteomes" id="UP000217676"/>
    </source>
</evidence>
<dbReference type="Proteomes" id="UP000217676">
    <property type="component" value="Chromosome"/>
</dbReference>
<gene>
    <name evidence="1" type="ORF">SLA_5960</name>
</gene>
<keyword evidence="2" id="KW-1185">Reference proteome</keyword>
<evidence type="ECO:0000313" key="1">
    <source>
        <dbReference type="EMBL" id="BAU86829.1"/>
    </source>
</evidence>